<keyword evidence="4" id="KW-1185">Reference proteome</keyword>
<organism evidence="3 4">
    <name type="scientific">Exidia glandulosa HHB12029</name>
    <dbReference type="NCBI Taxonomy" id="1314781"/>
    <lineage>
        <taxon>Eukaryota</taxon>
        <taxon>Fungi</taxon>
        <taxon>Dikarya</taxon>
        <taxon>Basidiomycota</taxon>
        <taxon>Agaricomycotina</taxon>
        <taxon>Agaricomycetes</taxon>
        <taxon>Auriculariales</taxon>
        <taxon>Exidiaceae</taxon>
        <taxon>Exidia</taxon>
    </lineage>
</organism>
<sequence length="204" mass="22941">MSDSHLSRPTTPSFPSETGAMRDTARSREEWVTLHDALGRALDTDDPTLLVDWGRRWEDLCDLVDKCDYWERRAVYYHNHYLNTKARMHSAVLVSREATHRVRQLEAQVNRLEADLRRVQYDDAMRAHSSAVDRVQRSIAAYGDALYADAANRHEIQRVLAEDERRRAAGQPVADAPPVPDAPPVAQSVGLSGSVALADSEPVQ</sequence>
<reference evidence="3 4" key="1">
    <citation type="journal article" date="2016" name="Mol. Biol. Evol.">
        <title>Comparative Genomics of Early-Diverging Mushroom-Forming Fungi Provides Insights into the Origins of Lignocellulose Decay Capabilities.</title>
        <authorList>
            <person name="Nagy L.G."/>
            <person name="Riley R."/>
            <person name="Tritt A."/>
            <person name="Adam C."/>
            <person name="Daum C."/>
            <person name="Floudas D."/>
            <person name="Sun H."/>
            <person name="Yadav J.S."/>
            <person name="Pangilinan J."/>
            <person name="Larsson K.H."/>
            <person name="Matsuura K."/>
            <person name="Barry K."/>
            <person name="Labutti K."/>
            <person name="Kuo R."/>
            <person name="Ohm R.A."/>
            <person name="Bhattacharya S.S."/>
            <person name="Shirouzu T."/>
            <person name="Yoshinaga Y."/>
            <person name="Martin F.M."/>
            <person name="Grigoriev I.V."/>
            <person name="Hibbett D.S."/>
        </authorList>
    </citation>
    <scope>NUCLEOTIDE SEQUENCE [LARGE SCALE GENOMIC DNA]</scope>
    <source>
        <strain evidence="3 4">HHB12029</strain>
    </source>
</reference>
<feature type="region of interest" description="Disordered" evidence="2">
    <location>
        <begin position="1"/>
        <end position="25"/>
    </location>
</feature>
<keyword evidence="1" id="KW-0175">Coiled coil</keyword>
<evidence type="ECO:0000256" key="2">
    <source>
        <dbReference type="SAM" id="MobiDB-lite"/>
    </source>
</evidence>
<accession>A0A165HFU1</accession>
<evidence type="ECO:0000313" key="4">
    <source>
        <dbReference type="Proteomes" id="UP000077266"/>
    </source>
</evidence>
<dbReference type="InParanoid" id="A0A165HFU1"/>
<dbReference type="AlphaFoldDB" id="A0A165HFU1"/>
<name>A0A165HFU1_EXIGL</name>
<feature type="coiled-coil region" evidence="1">
    <location>
        <begin position="95"/>
        <end position="122"/>
    </location>
</feature>
<feature type="region of interest" description="Disordered" evidence="2">
    <location>
        <begin position="163"/>
        <end position="204"/>
    </location>
</feature>
<gene>
    <name evidence="3" type="ORF">EXIGLDRAFT_769492</name>
</gene>
<protein>
    <submittedName>
        <fullName evidence="3">Uncharacterized protein</fullName>
    </submittedName>
</protein>
<feature type="compositionally biased region" description="Polar residues" evidence="2">
    <location>
        <begin position="1"/>
        <end position="16"/>
    </location>
</feature>
<evidence type="ECO:0000256" key="1">
    <source>
        <dbReference type="SAM" id="Coils"/>
    </source>
</evidence>
<dbReference type="EMBL" id="KV426018">
    <property type="protein sequence ID" value="KZV91903.1"/>
    <property type="molecule type" value="Genomic_DNA"/>
</dbReference>
<proteinExistence type="predicted"/>
<dbReference type="Proteomes" id="UP000077266">
    <property type="component" value="Unassembled WGS sequence"/>
</dbReference>
<evidence type="ECO:0000313" key="3">
    <source>
        <dbReference type="EMBL" id="KZV91903.1"/>
    </source>
</evidence>